<dbReference type="AlphaFoldDB" id="A0A023B1P0"/>
<gene>
    <name evidence="1" type="ORF">GNI_128940</name>
</gene>
<dbReference type="VEuPathDB" id="CryptoDB:GNI_128940"/>
<reference evidence="1" key="1">
    <citation type="submission" date="2013-12" db="EMBL/GenBank/DDBJ databases">
        <authorList>
            <person name="Omoto C.K."/>
            <person name="Sibley D."/>
            <person name="Venepally P."/>
            <person name="Hadjithomas M."/>
            <person name="Karamycheva S."/>
            <person name="Brunk B."/>
            <person name="Roos D."/>
            <person name="Caler E."/>
            <person name="Lorenzi H."/>
        </authorList>
    </citation>
    <scope>NUCLEOTIDE SEQUENCE</scope>
</reference>
<evidence type="ECO:0000313" key="1">
    <source>
        <dbReference type="EMBL" id="EZG48436.1"/>
    </source>
</evidence>
<sequence length="159" mass="17949">MLNEYDEDELYAQIGGILITELLHYILNDISLGNINIARIIKSSPPQNFGHLLKDVIEQIIAQQKAALDILDVKNIPEGVEGKISQELGSLLLSKLKFVPPEEDTAVADASEEQIRCLLEEHLKKILERSVEQKTRESDGRTVEKIKSIKNAYEKLPFQ</sequence>
<organism evidence="1 2">
    <name type="scientific">Gregarina niphandrodes</name>
    <name type="common">Septate eugregarine</name>
    <dbReference type="NCBI Taxonomy" id="110365"/>
    <lineage>
        <taxon>Eukaryota</taxon>
        <taxon>Sar</taxon>
        <taxon>Alveolata</taxon>
        <taxon>Apicomplexa</taxon>
        <taxon>Conoidasida</taxon>
        <taxon>Gregarinasina</taxon>
        <taxon>Eugregarinorida</taxon>
        <taxon>Gregarinidae</taxon>
        <taxon>Gregarina</taxon>
    </lineage>
</organism>
<protein>
    <submittedName>
        <fullName evidence="1">Uncharacterized protein</fullName>
    </submittedName>
</protein>
<dbReference type="EMBL" id="AFNH02000962">
    <property type="protein sequence ID" value="EZG48436.1"/>
    <property type="molecule type" value="Genomic_DNA"/>
</dbReference>
<comment type="caution">
    <text evidence="1">The sequence shown here is derived from an EMBL/GenBank/DDBJ whole genome shotgun (WGS) entry which is preliminary data.</text>
</comment>
<keyword evidence="2" id="KW-1185">Reference proteome</keyword>
<name>A0A023B1P0_GRENI</name>
<proteinExistence type="predicted"/>
<dbReference type="Proteomes" id="UP000019763">
    <property type="component" value="Unassembled WGS sequence"/>
</dbReference>
<dbReference type="RefSeq" id="XP_011132097.1">
    <property type="nucleotide sequence ID" value="XM_011133795.1"/>
</dbReference>
<accession>A0A023B1P0</accession>
<dbReference type="GeneID" id="22914518"/>
<evidence type="ECO:0000313" key="2">
    <source>
        <dbReference type="Proteomes" id="UP000019763"/>
    </source>
</evidence>